<dbReference type="PANTHER" id="PTHR39465:SF1">
    <property type="entry name" value="DNA LIGASE D 3'-PHOSPHOESTERASE DOMAIN-CONTAINING PROTEIN"/>
    <property type="match status" value="1"/>
</dbReference>
<dbReference type="Proteomes" id="UP000800235">
    <property type="component" value="Unassembled WGS sequence"/>
</dbReference>
<dbReference type="AlphaFoldDB" id="A0A9P4P4W5"/>
<dbReference type="OrthoDB" id="2588098at2759"/>
<evidence type="ECO:0000259" key="2">
    <source>
        <dbReference type="Pfam" id="PF13298"/>
    </source>
</evidence>
<organism evidence="3 4">
    <name type="scientific">Tothia fuscella</name>
    <dbReference type="NCBI Taxonomy" id="1048955"/>
    <lineage>
        <taxon>Eukaryota</taxon>
        <taxon>Fungi</taxon>
        <taxon>Dikarya</taxon>
        <taxon>Ascomycota</taxon>
        <taxon>Pezizomycotina</taxon>
        <taxon>Dothideomycetes</taxon>
        <taxon>Pleosporomycetidae</taxon>
        <taxon>Venturiales</taxon>
        <taxon>Cylindrosympodiaceae</taxon>
        <taxon>Tothia</taxon>
    </lineage>
</organism>
<protein>
    <recommendedName>
        <fullName evidence="2">DNA ligase D 3'-phosphoesterase domain-containing protein</fullName>
    </recommendedName>
</protein>
<name>A0A9P4P4W5_9PEZI</name>
<evidence type="ECO:0000256" key="1">
    <source>
        <dbReference type="SAM" id="MobiDB-lite"/>
    </source>
</evidence>
<dbReference type="InterPro" id="IPR014144">
    <property type="entry name" value="LigD_PE_domain"/>
</dbReference>
<reference evidence="3" key="1">
    <citation type="journal article" date="2020" name="Stud. Mycol.">
        <title>101 Dothideomycetes genomes: a test case for predicting lifestyles and emergence of pathogens.</title>
        <authorList>
            <person name="Haridas S."/>
            <person name="Albert R."/>
            <person name="Binder M."/>
            <person name="Bloem J."/>
            <person name="Labutti K."/>
            <person name="Salamov A."/>
            <person name="Andreopoulos B."/>
            <person name="Baker S."/>
            <person name="Barry K."/>
            <person name="Bills G."/>
            <person name="Bluhm B."/>
            <person name="Cannon C."/>
            <person name="Castanera R."/>
            <person name="Culley D."/>
            <person name="Daum C."/>
            <person name="Ezra D."/>
            <person name="Gonzalez J."/>
            <person name="Henrissat B."/>
            <person name="Kuo A."/>
            <person name="Liang C."/>
            <person name="Lipzen A."/>
            <person name="Lutzoni F."/>
            <person name="Magnuson J."/>
            <person name="Mondo S."/>
            <person name="Nolan M."/>
            <person name="Ohm R."/>
            <person name="Pangilinan J."/>
            <person name="Park H.-J."/>
            <person name="Ramirez L."/>
            <person name="Alfaro M."/>
            <person name="Sun H."/>
            <person name="Tritt A."/>
            <person name="Yoshinaga Y."/>
            <person name="Zwiers L.-H."/>
            <person name="Turgeon B."/>
            <person name="Goodwin S."/>
            <person name="Spatafora J."/>
            <person name="Crous P."/>
            <person name="Grigoriev I."/>
        </authorList>
    </citation>
    <scope>NUCLEOTIDE SEQUENCE</scope>
    <source>
        <strain evidence="3">CBS 130266</strain>
    </source>
</reference>
<dbReference type="PANTHER" id="PTHR39465">
    <property type="entry name" value="DNA LIGASE D, 3'-PHOSPHOESTERASE DOMAIN"/>
    <property type="match status" value="1"/>
</dbReference>
<sequence>MAEPPSLKRPISPPPVKKRRKSHAITANQNTNPPPKPLQPSLAAIEAGQTKIRDHLQYFSAHFAKLSKPTNESVQRLSIPDFERLYQRNQHAKGRHFVIHQHNHPVAGVHYDLRLQFSETSTISFAIPYGIPGNANSKRQGRMGIETRVHNLWISIISTLSSYRYLRSCPRMLIDNNLIESASHATGSLLIWDTGEYTVLPRRTPKKQAETDDEVSGSELGGYNFPSGVKSDSEKLFEAFQSVRFRYIRLRFHGKRLPKNYTITLRLPTANDIVKRPAKKRHKKPGFIIKRPDSDSEYDDAPTVSTTADDEAIANASEDEVEDSTIRQSNAYTGATNTIGSVHQRHWFIMLDKVNSGFKKENGEWVRNGSGNGFEAFFVRGAEVERSVITGRLCAEVMADEGVEGFQGRKKWWPVLE</sequence>
<keyword evidence="4" id="KW-1185">Reference proteome</keyword>
<gene>
    <name evidence="3" type="ORF">EJ08DRAFT_577514</name>
</gene>
<dbReference type="Pfam" id="PF13298">
    <property type="entry name" value="LigD_N"/>
    <property type="match status" value="1"/>
</dbReference>
<feature type="region of interest" description="Disordered" evidence="1">
    <location>
        <begin position="286"/>
        <end position="310"/>
    </location>
</feature>
<dbReference type="EMBL" id="MU007009">
    <property type="protein sequence ID" value="KAF2436788.1"/>
    <property type="molecule type" value="Genomic_DNA"/>
</dbReference>
<proteinExistence type="predicted"/>
<accession>A0A9P4P4W5</accession>
<feature type="region of interest" description="Disordered" evidence="1">
    <location>
        <begin position="1"/>
        <end position="39"/>
    </location>
</feature>
<comment type="caution">
    <text evidence="3">The sequence shown here is derived from an EMBL/GenBank/DDBJ whole genome shotgun (WGS) entry which is preliminary data.</text>
</comment>
<feature type="domain" description="DNA ligase D 3'-phosphoesterase" evidence="2">
    <location>
        <begin position="100"/>
        <end position="263"/>
    </location>
</feature>
<evidence type="ECO:0000313" key="4">
    <source>
        <dbReference type="Proteomes" id="UP000800235"/>
    </source>
</evidence>
<evidence type="ECO:0000313" key="3">
    <source>
        <dbReference type="EMBL" id="KAF2436788.1"/>
    </source>
</evidence>
<feature type="compositionally biased region" description="Low complexity" evidence="1">
    <location>
        <begin position="1"/>
        <end position="10"/>
    </location>
</feature>